<dbReference type="EMBL" id="CP019791">
    <property type="protein sequence ID" value="AQT68544.1"/>
    <property type="molecule type" value="Genomic_DNA"/>
</dbReference>
<keyword evidence="17" id="KW-1185">Reference proteome</keyword>
<evidence type="ECO:0000256" key="12">
    <source>
        <dbReference type="HAMAP-Rule" id="MF_00974"/>
    </source>
</evidence>
<keyword evidence="11 12" id="KW-0804">Transcription</keyword>
<dbReference type="Proteomes" id="UP000189674">
    <property type="component" value="Chromosome"/>
</dbReference>
<evidence type="ECO:0000256" key="2">
    <source>
        <dbReference type="ARBA" id="ARBA00022515"/>
    </source>
</evidence>
<evidence type="ECO:0000313" key="16">
    <source>
        <dbReference type="EMBL" id="AQT68544.1"/>
    </source>
</evidence>
<evidence type="ECO:0000256" key="9">
    <source>
        <dbReference type="ARBA" id="ARBA00022842"/>
    </source>
</evidence>
<keyword evidence="5 12" id="KW-0235">DNA replication</keyword>
<keyword evidence="10 12" id="KW-0238">DNA-binding</keyword>
<feature type="domain" description="Toprim" evidence="15">
    <location>
        <begin position="261"/>
        <end position="342"/>
    </location>
</feature>
<protein>
    <recommendedName>
        <fullName evidence="12 13">DNA primase</fullName>
        <ecNumber evidence="12">2.7.7.101</ecNumber>
    </recommendedName>
</protein>
<keyword evidence="3 12" id="KW-0808">Transferase</keyword>
<evidence type="ECO:0000256" key="5">
    <source>
        <dbReference type="ARBA" id="ARBA00022705"/>
    </source>
</evidence>
<evidence type="ECO:0000256" key="13">
    <source>
        <dbReference type="PIRNR" id="PIRNR002811"/>
    </source>
</evidence>
<dbReference type="SUPFAM" id="SSF57783">
    <property type="entry name" value="Zinc beta-ribbon"/>
    <property type="match status" value="1"/>
</dbReference>
<keyword evidence="4 12" id="KW-0548">Nucleotidyltransferase</keyword>
<dbReference type="PIRSF" id="PIRSF002811">
    <property type="entry name" value="DnaG"/>
    <property type="match status" value="1"/>
</dbReference>
<dbReference type="InterPro" id="IPR030846">
    <property type="entry name" value="DnaG_bac"/>
</dbReference>
<dbReference type="CDD" id="cd03364">
    <property type="entry name" value="TOPRIM_DnaG_primases"/>
    <property type="match status" value="1"/>
</dbReference>
<reference evidence="17" key="1">
    <citation type="submission" date="2017-02" db="EMBL/GenBank/DDBJ databases">
        <title>Comparative genomics and description of representatives of a novel lineage of planctomycetes thriving in anoxic sediments.</title>
        <authorList>
            <person name="Spring S."/>
            <person name="Bunk B."/>
            <person name="Sproer C."/>
        </authorList>
    </citation>
    <scope>NUCLEOTIDE SEQUENCE [LARGE SCALE GENOMIC DNA]</scope>
    <source>
        <strain evidence="17">ST-NAGAB-D1</strain>
    </source>
</reference>
<evidence type="ECO:0000256" key="6">
    <source>
        <dbReference type="ARBA" id="ARBA00022723"/>
    </source>
</evidence>
<organism evidence="16 17">
    <name type="scientific">Anaerohalosphaera lusitana</name>
    <dbReference type="NCBI Taxonomy" id="1936003"/>
    <lineage>
        <taxon>Bacteria</taxon>
        <taxon>Pseudomonadati</taxon>
        <taxon>Planctomycetota</taxon>
        <taxon>Phycisphaerae</taxon>
        <taxon>Sedimentisphaerales</taxon>
        <taxon>Anaerohalosphaeraceae</taxon>
        <taxon>Anaerohalosphaera</taxon>
    </lineage>
</organism>
<dbReference type="InterPro" id="IPR013264">
    <property type="entry name" value="DNAG_N"/>
</dbReference>
<evidence type="ECO:0000256" key="10">
    <source>
        <dbReference type="ARBA" id="ARBA00023125"/>
    </source>
</evidence>
<dbReference type="GO" id="GO:1990077">
    <property type="term" value="C:primosome complex"/>
    <property type="evidence" value="ECO:0007669"/>
    <property type="project" value="UniProtKB-KW"/>
</dbReference>
<feature type="zinc finger region" description="CHC2-type" evidence="12 14">
    <location>
        <begin position="38"/>
        <end position="62"/>
    </location>
</feature>
<evidence type="ECO:0000256" key="3">
    <source>
        <dbReference type="ARBA" id="ARBA00022679"/>
    </source>
</evidence>
<dbReference type="KEGG" id="alus:STSP2_01710"/>
<dbReference type="GO" id="GO:0003899">
    <property type="term" value="F:DNA-directed RNA polymerase activity"/>
    <property type="evidence" value="ECO:0007669"/>
    <property type="project" value="UniProtKB-UniRule"/>
</dbReference>
<dbReference type="Pfam" id="PF13155">
    <property type="entry name" value="Toprim_2"/>
    <property type="match status" value="1"/>
</dbReference>
<dbReference type="Gene3D" id="3.40.1360.10">
    <property type="match status" value="1"/>
</dbReference>
<dbReference type="Gene3D" id="3.90.980.10">
    <property type="entry name" value="DNA primase, catalytic core, N-terminal domain"/>
    <property type="match status" value="1"/>
</dbReference>
<dbReference type="PROSITE" id="PS50880">
    <property type="entry name" value="TOPRIM"/>
    <property type="match status" value="1"/>
</dbReference>
<evidence type="ECO:0000259" key="15">
    <source>
        <dbReference type="PROSITE" id="PS50880"/>
    </source>
</evidence>
<dbReference type="Pfam" id="PF08275">
    <property type="entry name" value="DNAG_N"/>
    <property type="match status" value="1"/>
</dbReference>
<keyword evidence="6 12" id="KW-0479">Metal-binding</keyword>
<evidence type="ECO:0000256" key="7">
    <source>
        <dbReference type="ARBA" id="ARBA00022771"/>
    </source>
</evidence>
<comment type="function">
    <text evidence="12 13">RNA polymerase that catalyzes the synthesis of short RNA molecules used as primers for DNA polymerase during DNA replication.</text>
</comment>
<dbReference type="PANTHER" id="PTHR30313">
    <property type="entry name" value="DNA PRIMASE"/>
    <property type="match status" value="1"/>
</dbReference>
<accession>A0A1U9NLC8</accession>
<gene>
    <name evidence="12 16" type="primary">dnaG</name>
    <name evidence="16" type="ORF">STSP2_01710</name>
</gene>
<evidence type="ECO:0000256" key="1">
    <source>
        <dbReference type="ARBA" id="ARBA00022478"/>
    </source>
</evidence>
<dbReference type="Pfam" id="PF01807">
    <property type="entry name" value="Zn_ribbon_DnaG"/>
    <property type="match status" value="1"/>
</dbReference>
<dbReference type="EC" id="2.7.7.101" evidence="12"/>
<dbReference type="InterPro" id="IPR006295">
    <property type="entry name" value="DNA_primase_DnaG"/>
</dbReference>
<comment type="similarity">
    <text evidence="12 13">Belongs to the DnaG primase family.</text>
</comment>
<keyword evidence="9" id="KW-0460">Magnesium</keyword>
<dbReference type="InterPro" id="IPR006171">
    <property type="entry name" value="TOPRIM_dom"/>
</dbReference>
<dbReference type="HAMAP" id="MF_00974">
    <property type="entry name" value="DNA_primase_DnaG"/>
    <property type="match status" value="1"/>
</dbReference>
<dbReference type="SMART" id="SM00400">
    <property type="entry name" value="ZnF_CHCC"/>
    <property type="match status" value="1"/>
</dbReference>
<name>A0A1U9NLC8_9BACT</name>
<dbReference type="PANTHER" id="PTHR30313:SF2">
    <property type="entry name" value="DNA PRIMASE"/>
    <property type="match status" value="1"/>
</dbReference>
<evidence type="ECO:0000256" key="4">
    <source>
        <dbReference type="ARBA" id="ARBA00022695"/>
    </source>
</evidence>
<comment type="subunit">
    <text evidence="12">Monomer. Interacts with DnaB.</text>
</comment>
<keyword evidence="7 12" id="KW-0863">Zinc-finger</keyword>
<dbReference type="SUPFAM" id="SSF56731">
    <property type="entry name" value="DNA primase core"/>
    <property type="match status" value="1"/>
</dbReference>
<sequence length="600" mass="66509">MRFDGNLKDRIQQANDIVDVISEHLRLERKGKELAGLCPFHQDHRPSMMVSPEKQIFKCFACGAGGDVIKFVQLRENLSFPEALERLAERANIPIERNRGQSDRSDSAQSGPGKKVLVRANGWALKLWQRNIWDEQKGEIARNYVHGREISESTAREWGLGFALDSWDDLCRAAKVSKVPEQVLIEGGLAVERDSGGIYDKFRNRLMFPIADVTGRVIGFGGRTLGDAPAKYMNSPATALFDKSNSVYGLDKARHEIVQTGTAVVVEGYTDVIMCHQFGCKNVIATLGTSFTSGHARLLQRYAKQIVLVFDSDVAGMEAANRALEVCLAQKIDIKLAFVEEGKDPCDYLLTAGKEAFLQVIENARDVMEFKWDRLVKGLENSDNLADRRAAAEEYLRSFAAALDSGKIDSISRGLLVNKLSRIIGLSVADINAEIGKMTGRIRKGGSFSVKNQQVRNVSIGEGLKARAQAEMLEVLLNEPKLIEEAQSRVGIDVFDVPVMREIAGKVFAKHGKGQTGVSTVIAEIESPEVSGLVLKLQEAGERKGNYRVRFEEAVEAIEYCRQQREKEQIKASMAEDDRLRELAKMLGKKNHRNPGLTSG</sequence>
<dbReference type="NCBIfam" id="TIGR01391">
    <property type="entry name" value="dnaG"/>
    <property type="match status" value="1"/>
</dbReference>
<keyword evidence="1 12" id="KW-0240">DNA-directed RNA polymerase</keyword>
<dbReference type="InterPro" id="IPR050219">
    <property type="entry name" value="DnaG_primase"/>
</dbReference>
<keyword evidence="8 12" id="KW-0862">Zinc</keyword>
<evidence type="ECO:0000256" key="14">
    <source>
        <dbReference type="PIRSR" id="PIRSR002811-1"/>
    </source>
</evidence>
<dbReference type="InterPro" id="IPR016136">
    <property type="entry name" value="DNA_helicase_N/primase_C"/>
</dbReference>
<dbReference type="Gene3D" id="1.10.860.10">
    <property type="entry name" value="DNAb Helicase, Chain A"/>
    <property type="match status" value="1"/>
</dbReference>
<dbReference type="InterPro" id="IPR036977">
    <property type="entry name" value="DNA_primase_Znf_CHC2"/>
</dbReference>
<keyword evidence="2 12" id="KW-0639">Primosome</keyword>
<dbReference type="GO" id="GO:0008270">
    <property type="term" value="F:zinc ion binding"/>
    <property type="evidence" value="ECO:0007669"/>
    <property type="project" value="UniProtKB-UniRule"/>
</dbReference>
<dbReference type="RefSeq" id="WP_169853081.1">
    <property type="nucleotide sequence ID" value="NZ_CP019791.1"/>
</dbReference>
<dbReference type="SMART" id="SM00493">
    <property type="entry name" value="TOPRIM"/>
    <property type="match status" value="1"/>
</dbReference>
<evidence type="ECO:0000256" key="8">
    <source>
        <dbReference type="ARBA" id="ARBA00022833"/>
    </source>
</evidence>
<comment type="cofactor">
    <cofactor evidence="12 13 14">
        <name>Zn(2+)</name>
        <dbReference type="ChEBI" id="CHEBI:29105"/>
    </cofactor>
    <text evidence="12 13 14">Binds 1 zinc ion per monomer.</text>
</comment>
<dbReference type="GO" id="GO:0003677">
    <property type="term" value="F:DNA binding"/>
    <property type="evidence" value="ECO:0007669"/>
    <property type="project" value="UniProtKB-KW"/>
</dbReference>
<comment type="domain">
    <text evidence="12">Contains an N-terminal zinc-binding domain, a central core domain that contains the primase activity, and a C-terminal DnaB-binding domain.</text>
</comment>
<dbReference type="InterPro" id="IPR037068">
    <property type="entry name" value="DNA_primase_core_N_sf"/>
</dbReference>
<dbReference type="STRING" id="1936003.STSP2_01710"/>
<proteinExistence type="inferred from homology"/>
<dbReference type="InterPro" id="IPR034151">
    <property type="entry name" value="TOPRIM_DnaG_bac"/>
</dbReference>
<dbReference type="Gene3D" id="3.90.580.10">
    <property type="entry name" value="Zinc finger, CHC2-type domain"/>
    <property type="match status" value="1"/>
</dbReference>
<evidence type="ECO:0000313" key="17">
    <source>
        <dbReference type="Proteomes" id="UP000189674"/>
    </source>
</evidence>
<dbReference type="GO" id="GO:0000428">
    <property type="term" value="C:DNA-directed RNA polymerase complex"/>
    <property type="evidence" value="ECO:0007669"/>
    <property type="project" value="UniProtKB-KW"/>
</dbReference>
<evidence type="ECO:0000256" key="11">
    <source>
        <dbReference type="ARBA" id="ARBA00023163"/>
    </source>
</evidence>
<comment type="catalytic activity">
    <reaction evidence="12">
        <text>ssDNA + n NTP = ssDNA/pppN(pN)n-1 hybrid + (n-1) diphosphate.</text>
        <dbReference type="EC" id="2.7.7.101"/>
    </reaction>
</comment>
<dbReference type="GO" id="GO:0006269">
    <property type="term" value="P:DNA replication, synthesis of primer"/>
    <property type="evidence" value="ECO:0007669"/>
    <property type="project" value="UniProtKB-UniRule"/>
</dbReference>
<dbReference type="InterPro" id="IPR002694">
    <property type="entry name" value="Znf_CHC2"/>
</dbReference>
<dbReference type="AlphaFoldDB" id="A0A1U9NLC8"/>
<dbReference type="GO" id="GO:0005737">
    <property type="term" value="C:cytoplasm"/>
    <property type="evidence" value="ECO:0007669"/>
    <property type="project" value="TreeGrafter"/>
</dbReference>
<dbReference type="FunFam" id="3.90.580.10:FF:000001">
    <property type="entry name" value="DNA primase"/>
    <property type="match status" value="1"/>
</dbReference>